<accession>A0ACC1Y9U9</accession>
<organism evidence="1 2">
    <name type="scientific">Melia azedarach</name>
    <name type="common">Chinaberry tree</name>
    <dbReference type="NCBI Taxonomy" id="155640"/>
    <lineage>
        <taxon>Eukaryota</taxon>
        <taxon>Viridiplantae</taxon>
        <taxon>Streptophyta</taxon>
        <taxon>Embryophyta</taxon>
        <taxon>Tracheophyta</taxon>
        <taxon>Spermatophyta</taxon>
        <taxon>Magnoliopsida</taxon>
        <taxon>eudicotyledons</taxon>
        <taxon>Gunneridae</taxon>
        <taxon>Pentapetalae</taxon>
        <taxon>rosids</taxon>
        <taxon>malvids</taxon>
        <taxon>Sapindales</taxon>
        <taxon>Meliaceae</taxon>
        <taxon>Melia</taxon>
    </lineage>
</organism>
<sequence length="296" mass="34672">MLNILNNNNSIMGSPIFHNFKSQASFYFKEKIKTARLALTDVTPAELLTEEATNGNPWPPDTRTMGVISRAAFEVDDYWRIVEILHRRLLKFDGKNWRASYNALILLEHLLTHGPKRIAEEFESDEIVIKEMGNFQYIDERGFNWGLSVRKLAERILELLLSEQLLTEERERARKLTREIKGFGSFSQLRRSSVDESFEDWPRRTYRRSNSNYDNYLKHRDKFLELNQSLLIEERNEQVQESNKDVSSVSAKPTKSSNLWVVRELGDEYNVIAENHPLCDNDHERETKTSLLTDTD</sequence>
<proteinExistence type="predicted"/>
<comment type="caution">
    <text evidence="1">The sequence shown here is derived from an EMBL/GenBank/DDBJ whole genome shotgun (WGS) entry which is preliminary data.</text>
</comment>
<dbReference type="Proteomes" id="UP001164539">
    <property type="component" value="Chromosome 4"/>
</dbReference>
<keyword evidence="2" id="KW-1185">Reference proteome</keyword>
<protein>
    <submittedName>
        <fullName evidence="1">Epsin domain</fullName>
    </submittedName>
</protein>
<reference evidence="1 2" key="1">
    <citation type="journal article" date="2023" name="Science">
        <title>Complex scaffold remodeling in plant triterpene biosynthesis.</title>
        <authorList>
            <person name="De La Pena R."/>
            <person name="Hodgson H."/>
            <person name="Liu J.C."/>
            <person name="Stephenson M.J."/>
            <person name="Martin A.C."/>
            <person name="Owen C."/>
            <person name="Harkess A."/>
            <person name="Leebens-Mack J."/>
            <person name="Jimenez L.E."/>
            <person name="Osbourn A."/>
            <person name="Sattely E.S."/>
        </authorList>
    </citation>
    <scope>NUCLEOTIDE SEQUENCE [LARGE SCALE GENOMIC DNA]</scope>
    <source>
        <strain evidence="2">cv. JPN11</strain>
        <tissue evidence="1">Leaf</tissue>
    </source>
</reference>
<evidence type="ECO:0000313" key="1">
    <source>
        <dbReference type="EMBL" id="KAJ4719869.1"/>
    </source>
</evidence>
<name>A0ACC1Y9U9_MELAZ</name>
<dbReference type="EMBL" id="CM051397">
    <property type="protein sequence ID" value="KAJ4719869.1"/>
    <property type="molecule type" value="Genomic_DNA"/>
</dbReference>
<evidence type="ECO:0000313" key="2">
    <source>
        <dbReference type="Proteomes" id="UP001164539"/>
    </source>
</evidence>
<gene>
    <name evidence="1" type="ORF">OWV82_007784</name>
</gene>